<reference evidence="1 2" key="1">
    <citation type="submission" date="2020-08" db="EMBL/GenBank/DDBJ databases">
        <title>Functional genomics of gut bacteria from endangered species of beetles.</title>
        <authorList>
            <person name="Carlos-Shanley C."/>
        </authorList>
    </citation>
    <scope>NUCLEOTIDE SEQUENCE [LARGE SCALE GENOMIC DNA]</scope>
    <source>
        <strain evidence="1 2">S00179</strain>
    </source>
</reference>
<dbReference type="AlphaFoldDB" id="A0A7W7KM66"/>
<comment type="caution">
    <text evidence="1">The sequence shown here is derived from an EMBL/GenBank/DDBJ whole genome shotgun (WGS) entry which is preliminary data.</text>
</comment>
<dbReference type="Proteomes" id="UP000566995">
    <property type="component" value="Unassembled WGS sequence"/>
</dbReference>
<sequence length="84" mass="9237">MLPDYQLVFCLLLLLFAVVICFELHCACTAPKVQGIAQPQVKSVTPITDSEQLITVDLGDVEVVLARSAERIDVIHTRPCTQKA</sequence>
<gene>
    <name evidence="1" type="ORF">HNP46_004271</name>
</gene>
<evidence type="ECO:0000313" key="1">
    <source>
        <dbReference type="EMBL" id="MBB4865390.1"/>
    </source>
</evidence>
<proteinExistence type="predicted"/>
<evidence type="ECO:0000313" key="2">
    <source>
        <dbReference type="Proteomes" id="UP000566995"/>
    </source>
</evidence>
<dbReference type="EMBL" id="JACHLI010000018">
    <property type="protein sequence ID" value="MBB4865390.1"/>
    <property type="molecule type" value="Genomic_DNA"/>
</dbReference>
<organism evidence="1 2">
    <name type="scientific">Pseudomonas nitroreducens</name>
    <dbReference type="NCBI Taxonomy" id="46680"/>
    <lineage>
        <taxon>Bacteria</taxon>
        <taxon>Pseudomonadati</taxon>
        <taxon>Pseudomonadota</taxon>
        <taxon>Gammaproteobacteria</taxon>
        <taxon>Pseudomonadales</taxon>
        <taxon>Pseudomonadaceae</taxon>
        <taxon>Pseudomonas</taxon>
    </lineage>
</organism>
<dbReference type="RefSeq" id="WP_184592824.1">
    <property type="nucleotide sequence ID" value="NZ_JACHLI010000018.1"/>
</dbReference>
<name>A0A7W7KM66_PSENT</name>
<protein>
    <submittedName>
        <fullName evidence="1">Uncharacterized protein</fullName>
    </submittedName>
</protein>
<accession>A0A7W7KM66</accession>